<evidence type="ECO:0000313" key="3">
    <source>
        <dbReference type="EMBL" id="GJT70515.1"/>
    </source>
</evidence>
<proteinExistence type="predicted"/>
<comment type="caution">
    <text evidence="3">The sequence shown here is derived from an EMBL/GenBank/DDBJ whole genome shotgun (WGS) entry which is preliminary data.</text>
</comment>
<feature type="domain" description="Reverse transcriptase Ty1/copia-type" evidence="2">
    <location>
        <begin position="596"/>
        <end position="658"/>
    </location>
</feature>
<evidence type="ECO:0000259" key="2">
    <source>
        <dbReference type="Pfam" id="PF07727"/>
    </source>
</evidence>
<dbReference type="PANTHER" id="PTHR11439:SF489">
    <property type="entry name" value="RNA-DIRECTED DNA POLYMERASE"/>
    <property type="match status" value="1"/>
</dbReference>
<protein>
    <submittedName>
        <fullName evidence="3">Ribonuclease H-like domain-containing protein</fullName>
    </submittedName>
</protein>
<dbReference type="CDD" id="cd09272">
    <property type="entry name" value="RNase_HI_RT_Ty1"/>
    <property type="match status" value="1"/>
</dbReference>
<reference evidence="3" key="1">
    <citation type="journal article" date="2022" name="Int. J. Mol. Sci.">
        <title>Draft Genome of Tanacetum Coccineum: Genomic Comparison of Closely Related Tanacetum-Family Plants.</title>
        <authorList>
            <person name="Yamashiro T."/>
            <person name="Shiraishi A."/>
            <person name="Nakayama K."/>
            <person name="Satake H."/>
        </authorList>
    </citation>
    <scope>NUCLEOTIDE SEQUENCE</scope>
</reference>
<dbReference type="InterPro" id="IPR043502">
    <property type="entry name" value="DNA/RNA_pol_sf"/>
</dbReference>
<dbReference type="PANTHER" id="PTHR11439">
    <property type="entry name" value="GAG-POL-RELATED RETROTRANSPOSON"/>
    <property type="match status" value="1"/>
</dbReference>
<keyword evidence="4" id="KW-1185">Reference proteome</keyword>
<feature type="region of interest" description="Disordered" evidence="1">
    <location>
        <begin position="414"/>
        <end position="456"/>
    </location>
</feature>
<dbReference type="SUPFAM" id="SSF56672">
    <property type="entry name" value="DNA/RNA polymerases"/>
    <property type="match status" value="1"/>
</dbReference>
<sequence length="877" mass="99693">MTMCVYLISSLTTLHKPKVLCKADYYANQLSLLRDLVDIEEYVFTQAEHLEGNSLSDCSLSDLEMLKFLMGLDDSYMQIRSSILSREVLHDVRSAYATISSEESQEVASGSIVGSSQRNQPSIFVSNVPNVNKFQRSNQNINNGLRPNKLNNNRQEKIVSNNNVVGSGSSSGFIDKQMATLISLIKDNKVGKNVQANMASTYMNNSNVFNENFNTFFRSNTNIQSKVIVNRKIVDSGASQHMTNTDRELDHVYNISHLKIKAGHPNGIKAFISKIRNLKLPNGLVQFDVMILFFKSGFKSKKGYGDWLGHPADPVLNVLKIDLQIENNSQTDFCETCQRAKLPYSVLIRKSPYDIIYKKPPTLSHLRVFGCLCFATVVNNHAKFGNSASKEKELDTSNVFQDLNHINFFNNEYPEMPYDDERVDPNLNSDQRSQSDSSHSSVPGRDMNTVDFSDDTFGNDAQNTNDIFAAQDEQVTTLEENISFGGNLDQNPNVSAQGTQNLRRSSRQSVFPKNYNGFVMDSKVNYGLERYVGYLKLNSKNYCFVTQLNKNCEPKTLFETSKFSHWTNVMNSEMDALLRNDTWDIVDLPKDRKPSSWPVFQLDVNNAFLYGDLIKTVYMKLPEEYFPSDNKDHSRCRLKKFLYGLKQAPRQWNAKLTYASIENGLGKLKYFLSIEIIDTDKGICLNQRKYVLDLLSEYDMLACKPTKTPLMSKLSISNKATDNDPTLDNITDYQKLMGKLIYLTNTRPDISYDVHCLGIHIIKNSGMNLKAFSDADWAKCVVSRKLVIGYCVFLNNSLVSWKSTKQNTLSKSLMETEYRALASVTSEVIWILKTLKDLKIDDRLPVFLHCDINSAIKIAANLVFMKEQKTWKLIYTL</sequence>
<evidence type="ECO:0000256" key="1">
    <source>
        <dbReference type="SAM" id="MobiDB-lite"/>
    </source>
</evidence>
<reference evidence="3" key="2">
    <citation type="submission" date="2022-01" db="EMBL/GenBank/DDBJ databases">
        <authorList>
            <person name="Yamashiro T."/>
            <person name="Shiraishi A."/>
            <person name="Satake H."/>
            <person name="Nakayama K."/>
        </authorList>
    </citation>
    <scope>NUCLEOTIDE SEQUENCE</scope>
</reference>
<dbReference type="Pfam" id="PF07727">
    <property type="entry name" value="RVT_2"/>
    <property type="match status" value="1"/>
</dbReference>
<feature type="compositionally biased region" description="Low complexity" evidence="1">
    <location>
        <begin position="429"/>
        <end position="441"/>
    </location>
</feature>
<evidence type="ECO:0000313" key="4">
    <source>
        <dbReference type="Proteomes" id="UP001151760"/>
    </source>
</evidence>
<dbReference type="InterPro" id="IPR013103">
    <property type="entry name" value="RVT_2"/>
</dbReference>
<dbReference type="Proteomes" id="UP001151760">
    <property type="component" value="Unassembled WGS sequence"/>
</dbReference>
<accession>A0ABQ5G5V0</accession>
<name>A0ABQ5G5V0_9ASTR</name>
<organism evidence="3 4">
    <name type="scientific">Tanacetum coccineum</name>
    <dbReference type="NCBI Taxonomy" id="301880"/>
    <lineage>
        <taxon>Eukaryota</taxon>
        <taxon>Viridiplantae</taxon>
        <taxon>Streptophyta</taxon>
        <taxon>Embryophyta</taxon>
        <taxon>Tracheophyta</taxon>
        <taxon>Spermatophyta</taxon>
        <taxon>Magnoliopsida</taxon>
        <taxon>eudicotyledons</taxon>
        <taxon>Gunneridae</taxon>
        <taxon>Pentapetalae</taxon>
        <taxon>asterids</taxon>
        <taxon>campanulids</taxon>
        <taxon>Asterales</taxon>
        <taxon>Asteraceae</taxon>
        <taxon>Asteroideae</taxon>
        <taxon>Anthemideae</taxon>
        <taxon>Anthemidinae</taxon>
        <taxon>Tanacetum</taxon>
    </lineage>
</organism>
<dbReference type="EMBL" id="BQNB010018084">
    <property type="protein sequence ID" value="GJT70515.1"/>
    <property type="molecule type" value="Genomic_DNA"/>
</dbReference>
<gene>
    <name evidence="3" type="ORF">Tco_1029801</name>
</gene>